<proteinExistence type="predicted"/>
<reference evidence="1" key="1">
    <citation type="submission" date="2023-07" db="EMBL/GenBank/DDBJ databases">
        <title>Chromosome-level Genome Assembly of Striped Snakehead (Channa striata).</title>
        <authorList>
            <person name="Liu H."/>
        </authorList>
    </citation>
    <scope>NUCLEOTIDE SEQUENCE</scope>
    <source>
        <strain evidence="1">Gz</strain>
        <tissue evidence="1">Muscle</tissue>
    </source>
</reference>
<dbReference type="PANTHER" id="PTHR46104">
    <property type="entry name" value="GENE 9195-RELATED-RELATED"/>
    <property type="match status" value="1"/>
</dbReference>
<accession>A0AA88N0D0</accession>
<dbReference type="EMBL" id="JAUPFM010000007">
    <property type="protein sequence ID" value="KAK2847206.1"/>
    <property type="molecule type" value="Genomic_DNA"/>
</dbReference>
<protein>
    <submittedName>
        <fullName evidence="1">Uncharacterized protein</fullName>
    </submittedName>
</protein>
<gene>
    <name evidence="1" type="ORF">Q5P01_010205</name>
</gene>
<dbReference type="AlphaFoldDB" id="A0AA88N0D0"/>
<dbReference type="PANTHER" id="PTHR46104:SF1">
    <property type="entry name" value="GENE 9195-RELATED"/>
    <property type="match status" value="1"/>
</dbReference>
<comment type="caution">
    <text evidence="1">The sequence shown here is derived from an EMBL/GenBank/DDBJ whole genome shotgun (WGS) entry which is preliminary data.</text>
</comment>
<dbReference type="Gene3D" id="2.10.50.10">
    <property type="entry name" value="Tumor Necrosis Factor Receptor, subunit A, domain 2"/>
    <property type="match status" value="1"/>
</dbReference>
<dbReference type="SMART" id="SM01411">
    <property type="entry name" value="Ephrin_rec_like"/>
    <property type="match status" value="2"/>
</dbReference>
<organism evidence="1 2">
    <name type="scientific">Channa striata</name>
    <name type="common">Snakehead murrel</name>
    <name type="synonym">Ophicephalus striatus</name>
    <dbReference type="NCBI Taxonomy" id="64152"/>
    <lineage>
        <taxon>Eukaryota</taxon>
        <taxon>Metazoa</taxon>
        <taxon>Chordata</taxon>
        <taxon>Craniata</taxon>
        <taxon>Vertebrata</taxon>
        <taxon>Euteleostomi</taxon>
        <taxon>Actinopterygii</taxon>
        <taxon>Neopterygii</taxon>
        <taxon>Teleostei</taxon>
        <taxon>Neoteleostei</taxon>
        <taxon>Acanthomorphata</taxon>
        <taxon>Anabantaria</taxon>
        <taxon>Anabantiformes</taxon>
        <taxon>Channoidei</taxon>
        <taxon>Channidae</taxon>
        <taxon>Channa</taxon>
    </lineage>
</organism>
<evidence type="ECO:0000313" key="2">
    <source>
        <dbReference type="Proteomes" id="UP001187415"/>
    </source>
</evidence>
<name>A0AA88N0D0_CHASR</name>
<keyword evidence="2" id="KW-1185">Reference proteome</keyword>
<evidence type="ECO:0000313" key="1">
    <source>
        <dbReference type="EMBL" id="KAK2847206.1"/>
    </source>
</evidence>
<dbReference type="Proteomes" id="UP001187415">
    <property type="component" value="Unassembled WGS sequence"/>
</dbReference>
<sequence>MLSIMVCPPGFLCSQGLARDPQRSATLSFCNLFSSQDPNPISCPNGTYSDFPGLRDVSECVQCPEGKYCYSEQPHEEPITRPTGMCPDGHYCPLGTGYPYAFPCKVGQYRKTALGHSGEACVLCPSSYYCNAMGTHVPLICPQVQWKC</sequence>